<evidence type="ECO:0000256" key="4">
    <source>
        <dbReference type="ARBA" id="ARBA00006463"/>
    </source>
</evidence>
<gene>
    <name evidence="11" type="ORF">BT62DRAFT_1036933</name>
</gene>
<dbReference type="InterPro" id="IPR012334">
    <property type="entry name" value="Pectin_lyas_fold"/>
</dbReference>
<dbReference type="PANTHER" id="PTHR33407">
    <property type="entry name" value="PECTATE LYASE F-RELATED"/>
    <property type="match status" value="1"/>
</dbReference>
<name>A0A9P8AP60_9AGAR</name>
<comment type="subcellular location">
    <subcellularLocation>
        <location evidence="3 10">Secreted</location>
    </subcellularLocation>
</comment>
<dbReference type="Gene3D" id="2.160.20.10">
    <property type="entry name" value="Single-stranded right-handed beta-helix, Pectin lyase-like"/>
    <property type="match status" value="1"/>
</dbReference>
<comment type="catalytic activity">
    <reaction evidence="1 10">
        <text>Eliminative cleavage of (1-&gt;4)-alpha-D-galacturonan to give oligosaccharides with 4-deoxy-alpha-D-galact-4-enuronosyl groups at their non-reducing ends.</text>
        <dbReference type="EC" id="4.2.2.2"/>
    </reaction>
</comment>
<evidence type="ECO:0000256" key="3">
    <source>
        <dbReference type="ARBA" id="ARBA00004613"/>
    </source>
</evidence>
<comment type="caution">
    <text evidence="11">The sequence shown here is derived from an EMBL/GenBank/DDBJ whole genome shotgun (WGS) entry which is preliminary data.</text>
</comment>
<evidence type="ECO:0000256" key="1">
    <source>
        <dbReference type="ARBA" id="ARBA00000695"/>
    </source>
</evidence>
<dbReference type="OrthoDB" id="441042at2759"/>
<protein>
    <recommendedName>
        <fullName evidence="10">Pectate lyase</fullName>
        <ecNumber evidence="10">4.2.2.2</ecNumber>
    </recommendedName>
</protein>
<dbReference type="GO" id="GO:0045490">
    <property type="term" value="P:pectin catabolic process"/>
    <property type="evidence" value="ECO:0007669"/>
    <property type="project" value="TreeGrafter"/>
</dbReference>
<evidence type="ECO:0000313" key="12">
    <source>
        <dbReference type="Proteomes" id="UP000812287"/>
    </source>
</evidence>
<dbReference type="PANTHER" id="PTHR33407:SF9">
    <property type="entry name" value="PECTATE LYASE F-RELATED"/>
    <property type="match status" value="1"/>
</dbReference>
<keyword evidence="7 10" id="KW-0106">Calcium</keyword>
<evidence type="ECO:0000256" key="7">
    <source>
        <dbReference type="ARBA" id="ARBA00022837"/>
    </source>
</evidence>
<organism evidence="11 12">
    <name type="scientific">Guyanagaster necrorhizus</name>
    <dbReference type="NCBI Taxonomy" id="856835"/>
    <lineage>
        <taxon>Eukaryota</taxon>
        <taxon>Fungi</taxon>
        <taxon>Dikarya</taxon>
        <taxon>Basidiomycota</taxon>
        <taxon>Agaricomycotina</taxon>
        <taxon>Agaricomycetes</taxon>
        <taxon>Agaricomycetidae</taxon>
        <taxon>Agaricales</taxon>
        <taxon>Marasmiineae</taxon>
        <taxon>Physalacriaceae</taxon>
        <taxon>Guyanagaster</taxon>
    </lineage>
</organism>
<comment type="cofactor">
    <cofactor evidence="2 10">
        <name>Ca(2+)</name>
        <dbReference type="ChEBI" id="CHEBI:29108"/>
    </cofactor>
</comment>
<dbReference type="EC" id="4.2.2.2" evidence="10"/>
<accession>A0A9P8AP60</accession>
<reference evidence="11" key="1">
    <citation type="submission" date="2020-11" db="EMBL/GenBank/DDBJ databases">
        <title>Adaptations for nitrogen fixation in a non-lichenized fungal sporocarp promotes dispersal by wood-feeding termites.</title>
        <authorList>
            <consortium name="DOE Joint Genome Institute"/>
            <person name="Koch R.A."/>
            <person name="Yoon G."/>
            <person name="Arayal U."/>
            <person name="Lail K."/>
            <person name="Amirebrahimi M."/>
            <person name="Labutti K."/>
            <person name="Lipzen A."/>
            <person name="Riley R."/>
            <person name="Barry K."/>
            <person name="Henrissat B."/>
            <person name="Grigoriev I.V."/>
            <person name="Herr J.R."/>
            <person name="Aime M.C."/>
        </authorList>
    </citation>
    <scope>NUCLEOTIDE SEQUENCE</scope>
    <source>
        <strain evidence="11">MCA 3950</strain>
    </source>
</reference>
<keyword evidence="12" id="KW-1185">Reference proteome</keyword>
<dbReference type="InterPro" id="IPR004898">
    <property type="entry name" value="Pectate_lyase_PlyH/PlyE-like"/>
</dbReference>
<sequence>MVVGRSMAVEVVLAGQFHSVLYPSIYLSEKASVIVIEPEENVIIGANQAEGAQDAITIKSDEAGNYTNIHRWWCYHAEDKGIQHNGCGTVNACPSSVSLLSTAKPIIQPKIIFFISDCGKLYRFCGNYASQCSRNVYISGVYAKDGGTLTGIDSKHGDAATIIDSCYCAPVFEKGNILTPQLEAGPRFDGPTSKLTITVKLHGLEYSKISDKYSNLLVQYTYLMHFLM</sequence>
<dbReference type="AlphaFoldDB" id="A0A9P8AP60"/>
<dbReference type="GO" id="GO:0030570">
    <property type="term" value="F:pectate lyase activity"/>
    <property type="evidence" value="ECO:0007669"/>
    <property type="project" value="UniProtKB-UniRule"/>
</dbReference>
<dbReference type="Proteomes" id="UP000812287">
    <property type="component" value="Unassembled WGS sequence"/>
</dbReference>
<dbReference type="GeneID" id="66100682"/>
<evidence type="ECO:0000256" key="5">
    <source>
        <dbReference type="ARBA" id="ARBA00022525"/>
    </source>
</evidence>
<evidence type="ECO:0000256" key="9">
    <source>
        <dbReference type="ARBA" id="ARBA00025679"/>
    </source>
</evidence>
<dbReference type="RefSeq" id="XP_043036110.1">
    <property type="nucleotide sequence ID" value="XM_043178392.1"/>
</dbReference>
<keyword evidence="6" id="KW-0732">Signal</keyword>
<dbReference type="InterPro" id="IPR011050">
    <property type="entry name" value="Pectin_lyase_fold/virulence"/>
</dbReference>
<keyword evidence="8 10" id="KW-0456">Lyase</keyword>
<evidence type="ECO:0000313" key="11">
    <source>
        <dbReference type="EMBL" id="KAG7442610.1"/>
    </source>
</evidence>
<comment type="function">
    <text evidence="9 10">Pectinolytic enzyme consist of four classes of enzymes: pectin lyase, polygalacturonase, pectin methylesterase and rhamnogalacturonase. Among pectinolytic enzymes, pectin lyase is the most important in depolymerization of pectin, since it cleaves internal glycosidic bonds of highly methylated pectins. Favors pectate, the anion, over pectin, the methyl ester.</text>
</comment>
<dbReference type="GO" id="GO:0005576">
    <property type="term" value="C:extracellular region"/>
    <property type="evidence" value="ECO:0007669"/>
    <property type="project" value="UniProtKB-SubCell"/>
</dbReference>
<proteinExistence type="inferred from homology"/>
<dbReference type="SUPFAM" id="SSF51126">
    <property type="entry name" value="Pectin lyase-like"/>
    <property type="match status" value="1"/>
</dbReference>
<dbReference type="EMBL" id="MU250550">
    <property type="protein sequence ID" value="KAG7442610.1"/>
    <property type="molecule type" value="Genomic_DNA"/>
</dbReference>
<comment type="similarity">
    <text evidence="4 10">Belongs to the polysaccharide lyase 3 family.</text>
</comment>
<evidence type="ECO:0000256" key="8">
    <source>
        <dbReference type="ARBA" id="ARBA00023239"/>
    </source>
</evidence>
<evidence type="ECO:0000256" key="6">
    <source>
        <dbReference type="ARBA" id="ARBA00022729"/>
    </source>
</evidence>
<evidence type="ECO:0000256" key="2">
    <source>
        <dbReference type="ARBA" id="ARBA00001913"/>
    </source>
</evidence>
<evidence type="ECO:0000256" key="10">
    <source>
        <dbReference type="RuleBase" id="RU367009"/>
    </source>
</evidence>
<keyword evidence="5 10" id="KW-0964">Secreted</keyword>
<dbReference type="Pfam" id="PF03211">
    <property type="entry name" value="Pectate_lyase"/>
    <property type="match status" value="2"/>
</dbReference>